<proteinExistence type="predicted"/>
<name>A0A067LN48_JATCU</name>
<feature type="compositionally biased region" description="Basic and acidic residues" evidence="2">
    <location>
        <begin position="14"/>
        <end position="23"/>
    </location>
</feature>
<dbReference type="Proteomes" id="UP000027138">
    <property type="component" value="Unassembled WGS sequence"/>
</dbReference>
<dbReference type="OrthoDB" id="1422011at2759"/>
<evidence type="ECO:0000256" key="2">
    <source>
        <dbReference type="SAM" id="MobiDB-lite"/>
    </source>
</evidence>
<sequence length="176" mass="19125">MFGNGWNESGKASLGDRSDADDASQRTGLNYTLDDADQTLRFLNFKNCTGAITGNNITVRQYSPNPDIIMPEPSAKLVETTPNLGMRETAADAGTSPMKEEYEKLKVAAAALKAEHSRLTKNLKYLSNKCIKLQVENRSIMDEIAATHGPDAIADLRAMKPDAEENVSEKQSTSSG</sequence>
<dbReference type="EMBL" id="KK914219">
    <property type="protein sequence ID" value="KDP46225.1"/>
    <property type="molecule type" value="Genomic_DNA"/>
</dbReference>
<feature type="coiled-coil region" evidence="1">
    <location>
        <begin position="102"/>
        <end position="129"/>
    </location>
</feature>
<keyword evidence="4" id="KW-1185">Reference proteome</keyword>
<reference evidence="3 4" key="1">
    <citation type="journal article" date="2014" name="PLoS ONE">
        <title>Global Analysis of Gene Expression Profiles in Physic Nut (Jatropha curcas L.) Seedlings Exposed to Salt Stress.</title>
        <authorList>
            <person name="Zhang L."/>
            <person name="Zhang C."/>
            <person name="Wu P."/>
            <person name="Chen Y."/>
            <person name="Li M."/>
            <person name="Jiang H."/>
            <person name="Wu G."/>
        </authorList>
    </citation>
    <scope>NUCLEOTIDE SEQUENCE [LARGE SCALE GENOMIC DNA]</scope>
    <source>
        <strain evidence="4">cv. GZQX0401</strain>
        <tissue evidence="3">Young leaves</tissue>
    </source>
</reference>
<dbReference type="AlphaFoldDB" id="A0A067LN48"/>
<feature type="region of interest" description="Disordered" evidence="2">
    <location>
        <begin position="1"/>
        <end position="23"/>
    </location>
</feature>
<organism evidence="3 4">
    <name type="scientific">Jatropha curcas</name>
    <name type="common">Barbados nut</name>
    <dbReference type="NCBI Taxonomy" id="180498"/>
    <lineage>
        <taxon>Eukaryota</taxon>
        <taxon>Viridiplantae</taxon>
        <taxon>Streptophyta</taxon>
        <taxon>Embryophyta</taxon>
        <taxon>Tracheophyta</taxon>
        <taxon>Spermatophyta</taxon>
        <taxon>Magnoliopsida</taxon>
        <taxon>eudicotyledons</taxon>
        <taxon>Gunneridae</taxon>
        <taxon>Pentapetalae</taxon>
        <taxon>rosids</taxon>
        <taxon>fabids</taxon>
        <taxon>Malpighiales</taxon>
        <taxon>Euphorbiaceae</taxon>
        <taxon>Crotonoideae</taxon>
        <taxon>Jatropheae</taxon>
        <taxon>Jatropha</taxon>
    </lineage>
</organism>
<evidence type="ECO:0000313" key="4">
    <source>
        <dbReference type="Proteomes" id="UP000027138"/>
    </source>
</evidence>
<gene>
    <name evidence="3" type="ORF">JCGZ_10065</name>
</gene>
<protein>
    <recommendedName>
        <fullName evidence="5">BZIP domain-containing protein</fullName>
    </recommendedName>
</protein>
<keyword evidence="1" id="KW-0175">Coiled coil</keyword>
<evidence type="ECO:0000313" key="3">
    <source>
        <dbReference type="EMBL" id="KDP46225.1"/>
    </source>
</evidence>
<evidence type="ECO:0008006" key="5">
    <source>
        <dbReference type="Google" id="ProtNLM"/>
    </source>
</evidence>
<accession>A0A067LN48</accession>
<evidence type="ECO:0000256" key="1">
    <source>
        <dbReference type="SAM" id="Coils"/>
    </source>
</evidence>